<organism evidence="2 3">
    <name type="scientific">Trematosphaeria pertusa</name>
    <dbReference type="NCBI Taxonomy" id="390896"/>
    <lineage>
        <taxon>Eukaryota</taxon>
        <taxon>Fungi</taxon>
        <taxon>Dikarya</taxon>
        <taxon>Ascomycota</taxon>
        <taxon>Pezizomycotina</taxon>
        <taxon>Dothideomycetes</taxon>
        <taxon>Pleosporomycetidae</taxon>
        <taxon>Pleosporales</taxon>
        <taxon>Massarineae</taxon>
        <taxon>Trematosphaeriaceae</taxon>
        <taxon>Trematosphaeria</taxon>
    </lineage>
</organism>
<feature type="compositionally biased region" description="Basic residues" evidence="1">
    <location>
        <begin position="31"/>
        <end position="51"/>
    </location>
</feature>
<reference evidence="2" key="1">
    <citation type="journal article" date="2020" name="Stud. Mycol.">
        <title>101 Dothideomycetes genomes: a test case for predicting lifestyles and emergence of pathogens.</title>
        <authorList>
            <person name="Haridas S."/>
            <person name="Albert R."/>
            <person name="Binder M."/>
            <person name="Bloem J."/>
            <person name="Labutti K."/>
            <person name="Salamov A."/>
            <person name="Andreopoulos B."/>
            <person name="Baker S."/>
            <person name="Barry K."/>
            <person name="Bills G."/>
            <person name="Bluhm B."/>
            <person name="Cannon C."/>
            <person name="Castanera R."/>
            <person name="Culley D."/>
            <person name="Daum C."/>
            <person name="Ezra D."/>
            <person name="Gonzalez J."/>
            <person name="Henrissat B."/>
            <person name="Kuo A."/>
            <person name="Liang C."/>
            <person name="Lipzen A."/>
            <person name="Lutzoni F."/>
            <person name="Magnuson J."/>
            <person name="Mondo S."/>
            <person name="Nolan M."/>
            <person name="Ohm R."/>
            <person name="Pangilinan J."/>
            <person name="Park H.-J."/>
            <person name="Ramirez L."/>
            <person name="Alfaro M."/>
            <person name="Sun H."/>
            <person name="Tritt A."/>
            <person name="Yoshinaga Y."/>
            <person name="Zwiers L.-H."/>
            <person name="Turgeon B."/>
            <person name="Goodwin S."/>
            <person name="Spatafora J."/>
            <person name="Crous P."/>
            <person name="Grigoriev I."/>
        </authorList>
    </citation>
    <scope>NUCLEOTIDE SEQUENCE</scope>
    <source>
        <strain evidence="2">CBS 122368</strain>
    </source>
</reference>
<gene>
    <name evidence="2" type="ORF">BU26DRAFT_507306</name>
</gene>
<evidence type="ECO:0000313" key="3">
    <source>
        <dbReference type="Proteomes" id="UP000800094"/>
    </source>
</evidence>
<feature type="compositionally biased region" description="Basic and acidic residues" evidence="1">
    <location>
        <begin position="73"/>
        <end position="95"/>
    </location>
</feature>
<dbReference type="Proteomes" id="UP000800094">
    <property type="component" value="Unassembled WGS sequence"/>
</dbReference>
<accession>A0A6A6IB40</accession>
<name>A0A6A6IB40_9PLEO</name>
<evidence type="ECO:0000313" key="2">
    <source>
        <dbReference type="EMBL" id="KAF2246760.1"/>
    </source>
</evidence>
<evidence type="ECO:0000256" key="1">
    <source>
        <dbReference type="SAM" id="MobiDB-lite"/>
    </source>
</evidence>
<feature type="compositionally biased region" description="Low complexity" evidence="1">
    <location>
        <begin position="56"/>
        <end position="69"/>
    </location>
</feature>
<feature type="compositionally biased region" description="Basic and acidic residues" evidence="1">
    <location>
        <begin position="18"/>
        <end position="30"/>
    </location>
</feature>
<protein>
    <submittedName>
        <fullName evidence="2">Uncharacterized protein</fullName>
    </submittedName>
</protein>
<keyword evidence="3" id="KW-1185">Reference proteome</keyword>
<proteinExistence type="predicted"/>
<dbReference type="RefSeq" id="XP_033681764.1">
    <property type="nucleotide sequence ID" value="XM_033826989.1"/>
</dbReference>
<dbReference type="AlphaFoldDB" id="A0A6A6IB40"/>
<feature type="region of interest" description="Disordered" evidence="1">
    <location>
        <begin position="1"/>
        <end position="139"/>
    </location>
</feature>
<dbReference type="GeneID" id="54580319"/>
<sequence length="268" mass="29655">MQVTAAGVVQAGRQGVQKFEREDQARTEKANRHRPDKTRVQSHRQQSKHRNAREQAISAAHGESSAAGEGVDGSERERWGRRGKGEQMMDDEARPHPGAFKARSAAGQSVRVRWRRQSVTSPQPRPANQDRRRRWGGDGASVSGLNQAFRIFDGLHLSQRPEWFVTPRLCCSTGLPRCARDPATDCLCRLRLAACLATALLIGLDDPHAAVVTAPQSDIEQPWGLRTTTTCFIAGFVSWLQQRAISLHIQCAQQVEPTPKTPSVADRS</sequence>
<dbReference type="EMBL" id="ML987198">
    <property type="protein sequence ID" value="KAF2246760.1"/>
    <property type="molecule type" value="Genomic_DNA"/>
</dbReference>